<proteinExistence type="predicted"/>
<evidence type="ECO:0000313" key="2">
    <source>
        <dbReference type="EMBL" id="MXQ55875.1"/>
    </source>
</evidence>
<sequence>MAKSDAFFNLIGDIQDAGVDFNTDNTAAGHLKAAIAYANNDNMKQAWDTLEKAFKAYGKNAIKMALDKVEKKRDKKDRKNNNAFDKARNFVS</sequence>
<dbReference type="RefSeq" id="WP_160803227.1">
    <property type="nucleotide sequence ID" value="NZ_WUUL01000021.1"/>
</dbReference>
<feature type="region of interest" description="Disordered" evidence="1">
    <location>
        <begin position="70"/>
        <end position="92"/>
    </location>
</feature>
<accession>A0A6I4W115</accession>
<reference evidence="2 3" key="1">
    <citation type="submission" date="2019-12" db="EMBL/GenBank/DDBJ databases">
        <title>Whole-genome analyses of novel actinobacteria.</title>
        <authorList>
            <person name="Sahin N."/>
            <person name="Saygin H."/>
        </authorList>
    </citation>
    <scope>NUCLEOTIDE SEQUENCE [LARGE SCALE GENOMIC DNA]</scope>
    <source>
        <strain evidence="2 3">KC615</strain>
    </source>
</reference>
<organism evidence="2 3">
    <name type="scientific">Shimazuella alba</name>
    <dbReference type="NCBI Taxonomy" id="2690964"/>
    <lineage>
        <taxon>Bacteria</taxon>
        <taxon>Bacillati</taxon>
        <taxon>Bacillota</taxon>
        <taxon>Bacilli</taxon>
        <taxon>Bacillales</taxon>
        <taxon>Thermoactinomycetaceae</taxon>
        <taxon>Shimazuella</taxon>
    </lineage>
</organism>
<keyword evidence="3" id="KW-1185">Reference proteome</keyword>
<dbReference type="Proteomes" id="UP000430692">
    <property type="component" value="Unassembled WGS sequence"/>
</dbReference>
<comment type="caution">
    <text evidence="2">The sequence shown here is derived from an EMBL/GenBank/DDBJ whole genome shotgun (WGS) entry which is preliminary data.</text>
</comment>
<evidence type="ECO:0000313" key="3">
    <source>
        <dbReference type="Proteomes" id="UP000430692"/>
    </source>
</evidence>
<protein>
    <submittedName>
        <fullName evidence="2">Uncharacterized protein</fullName>
    </submittedName>
</protein>
<dbReference type="EMBL" id="WUUL01000021">
    <property type="protein sequence ID" value="MXQ55875.1"/>
    <property type="molecule type" value="Genomic_DNA"/>
</dbReference>
<evidence type="ECO:0000256" key="1">
    <source>
        <dbReference type="SAM" id="MobiDB-lite"/>
    </source>
</evidence>
<gene>
    <name evidence="2" type="ORF">GSM42_19530</name>
</gene>
<name>A0A6I4W115_9BACL</name>
<dbReference type="AlphaFoldDB" id="A0A6I4W115"/>